<dbReference type="SMART" id="SM00028">
    <property type="entry name" value="TPR"/>
    <property type="match status" value="9"/>
</dbReference>
<dbReference type="GO" id="GO:0008773">
    <property type="term" value="F:[protein-PII] uridylyltransferase activity"/>
    <property type="evidence" value="ECO:0007669"/>
    <property type="project" value="InterPro"/>
</dbReference>
<dbReference type="AlphaFoldDB" id="A0A8J9ZNJ3"/>
<organism evidence="3 4">
    <name type="scientific">Branchiostoma lanceolatum</name>
    <name type="common">Common lancelet</name>
    <name type="synonym">Amphioxus lanceolatum</name>
    <dbReference type="NCBI Taxonomy" id="7740"/>
    <lineage>
        <taxon>Eukaryota</taxon>
        <taxon>Metazoa</taxon>
        <taxon>Chordata</taxon>
        <taxon>Cephalochordata</taxon>
        <taxon>Leptocardii</taxon>
        <taxon>Amphioxiformes</taxon>
        <taxon>Branchiostomatidae</taxon>
        <taxon>Branchiostoma</taxon>
    </lineage>
</organism>
<name>A0A8J9ZNJ3_BRALA</name>
<evidence type="ECO:0000313" key="4">
    <source>
        <dbReference type="Proteomes" id="UP000838412"/>
    </source>
</evidence>
<sequence length="1095" mass="122025">MFSAADEELTHGKYGEAEDSYAKLLRGAVQDKNLPLQAECLQSLGDVYIEKAQDKQFPIRERVIDLTKAAALYNAAMAMVRDTDETSRLQVLIHRTKLVERVSLKCVGSKAPPSSEQLEQNHKLQLRKIRETAFQRLMECERECCSFDEYPMENTEVMADEYRWALNVHHLYHELADNIKGFIRGLVEECIEVMGQPPCEYALIGLGSLAREETTPFSDFEFSILIEEGKDTERVKEYFRNLTNLLHIKVINLGETILPAMSIRSLNDHASGDIARDWYYDSVTPRGFAFDGAMPWASKTPLGRAATNDKPAQELILTPSQMAAIQEEDRAVKEGFHLADVLSKVAHVAGSLGLVEAYQKMVRDTIHSSLYGENLHLSTVEEGASAATSKDAQGEPRRHWKALMSGLNLKTQEGIYLGLLKVGQSYEVKREIYRFPTAIISTLGICCGVFENSSWDIVERLRHNGVITESAAHNLKIAVCIALALRLRRYIASGAQRDAMTVTPSFALRDDIELDTSDVLSTFNLQNTNALSRFYHSALPLQMALSKVPQSRDSSAMKSNLIELMADQSLFDDSNFTRGLIHLRLGQYEEAETALREAVEDDDDIALHSYALSLRYLEKHEEALAVLLDREAPTMESALSRVLLSLTLSHSFLSTGQEKEAQQCLEQHLDDLPESPEYVATLLNTAVLANRRGDYSKAIDYCLQARSTLVALREGPTELSLTVENNLGTSFTNAGKFVEALDCFQKAWALLRRMYGPNVAHPKYLPILENMSSVYTRMGHHPKAVALAEEGLRMSEALYGDDDRHPTVSHWIGVLAFTLWKGEHIKRAAILARKDLEISKAIYGPVPHSRIVQATVVLASSLGELGDTGVSEKLFKEAIEMAEQLKAGSPQLLSDCFFHMGVVCNMKEDGNRAIEYFKKALEIARSNRKDAYDIASILSSLGYTYFLQEEPTTALTYLEEALEVLRDQSPTALIATTIATIGNAFHMLGNLSEAVAHYEKARSLFKTIFGPRPSLDFAELLISLAGTLLKQGNSVDAIHRGAEGIRMMRDIHGEDSRHPNIVLGLYVVATALFNVGMPEEAVKYGEEIKKLSSQQ</sequence>
<evidence type="ECO:0000256" key="1">
    <source>
        <dbReference type="PROSITE-ProRule" id="PRU00339"/>
    </source>
</evidence>
<dbReference type="SUPFAM" id="SSF48452">
    <property type="entry name" value="TPR-like"/>
    <property type="match status" value="1"/>
</dbReference>
<feature type="domain" description="Protein-PII uridylyltransferase N-terminal" evidence="2">
    <location>
        <begin position="168"/>
        <end position="251"/>
    </location>
</feature>
<dbReference type="Pfam" id="PF13432">
    <property type="entry name" value="TPR_16"/>
    <property type="match status" value="1"/>
</dbReference>
<dbReference type="InterPro" id="IPR019734">
    <property type="entry name" value="TPR_rpt"/>
</dbReference>
<dbReference type="PANTHER" id="PTHR19959">
    <property type="entry name" value="KINESIN LIGHT CHAIN"/>
    <property type="match status" value="1"/>
</dbReference>
<evidence type="ECO:0000259" key="2">
    <source>
        <dbReference type="Pfam" id="PF03445"/>
    </source>
</evidence>
<keyword evidence="1" id="KW-0802">TPR repeat</keyword>
<dbReference type="Pfam" id="PF03445">
    <property type="entry name" value="DUF294"/>
    <property type="match status" value="1"/>
</dbReference>
<gene>
    <name evidence="3" type="primary">KLC1</name>
    <name evidence="3" type="ORF">BLAG_LOCUS15708</name>
</gene>
<dbReference type="Proteomes" id="UP000838412">
    <property type="component" value="Chromosome 3"/>
</dbReference>
<feature type="repeat" description="TPR" evidence="1">
    <location>
        <begin position="935"/>
        <end position="968"/>
    </location>
</feature>
<dbReference type="Gene3D" id="1.25.40.10">
    <property type="entry name" value="Tetratricopeptide repeat domain"/>
    <property type="match status" value="4"/>
</dbReference>
<keyword evidence="4" id="KW-1185">Reference proteome</keyword>
<dbReference type="SUPFAM" id="SSF81901">
    <property type="entry name" value="HCP-like"/>
    <property type="match status" value="1"/>
</dbReference>
<dbReference type="Pfam" id="PF13424">
    <property type="entry name" value="TPR_12"/>
    <property type="match status" value="2"/>
</dbReference>
<dbReference type="InterPro" id="IPR011990">
    <property type="entry name" value="TPR-like_helical_dom_sf"/>
</dbReference>
<dbReference type="PANTHER" id="PTHR19959:SF119">
    <property type="entry name" value="FUNGAL LIPASE-LIKE DOMAIN-CONTAINING PROTEIN"/>
    <property type="match status" value="1"/>
</dbReference>
<dbReference type="PROSITE" id="PS50005">
    <property type="entry name" value="TPR"/>
    <property type="match status" value="2"/>
</dbReference>
<dbReference type="InterPro" id="IPR005105">
    <property type="entry name" value="GlnD_Uridyltrans_N"/>
</dbReference>
<accession>A0A8J9ZNJ3</accession>
<proteinExistence type="predicted"/>
<feature type="repeat" description="TPR" evidence="1">
    <location>
        <begin position="894"/>
        <end position="927"/>
    </location>
</feature>
<protein>
    <submittedName>
        <fullName evidence="3">KLC1 protein</fullName>
    </submittedName>
</protein>
<dbReference type="EMBL" id="OV696688">
    <property type="protein sequence ID" value="CAH1257982.1"/>
    <property type="molecule type" value="Genomic_DNA"/>
</dbReference>
<reference evidence="3" key="1">
    <citation type="submission" date="2022-01" db="EMBL/GenBank/DDBJ databases">
        <authorList>
            <person name="Braso-Vives M."/>
        </authorList>
    </citation>
    <scope>NUCLEOTIDE SEQUENCE</scope>
</reference>
<evidence type="ECO:0000313" key="3">
    <source>
        <dbReference type="EMBL" id="CAH1257982.1"/>
    </source>
</evidence>
<dbReference type="OrthoDB" id="10260758at2759"/>